<dbReference type="Proteomes" id="UP000748531">
    <property type="component" value="Unassembled WGS sequence"/>
</dbReference>
<dbReference type="Pfam" id="PF13402">
    <property type="entry name" value="Peptidase_M60"/>
    <property type="match status" value="1"/>
</dbReference>
<dbReference type="InterPro" id="IPR042279">
    <property type="entry name" value="Pep_M60_3"/>
</dbReference>
<evidence type="ECO:0000313" key="3">
    <source>
        <dbReference type="Proteomes" id="UP000748531"/>
    </source>
</evidence>
<dbReference type="PROSITE" id="PS51723">
    <property type="entry name" value="PEPTIDASE_M60"/>
    <property type="match status" value="1"/>
</dbReference>
<name>A0A8J4X0F5_9TREM</name>
<dbReference type="PANTHER" id="PTHR15730:SF5">
    <property type="entry name" value="SI:CH211-210B2.2-RELATED"/>
    <property type="match status" value="1"/>
</dbReference>
<dbReference type="Gene3D" id="3.40.390.80">
    <property type="entry name" value="Peptidase M60, enhancin-like domain 2"/>
    <property type="match status" value="1"/>
</dbReference>
<proteinExistence type="predicted"/>
<accession>A0A8J4X0F5</accession>
<comment type="caution">
    <text evidence="2">The sequence shown here is derived from an EMBL/GenBank/DDBJ whole genome shotgun (WGS) entry which is preliminary data.</text>
</comment>
<sequence>MGINSCFFFKVNGTSGTQTGENVARGKSVHGVGYFMKQLVDGDLETNVVPNTAGNLPIFFVDLGGLYNLSSIHLHAQTYVLPDRPGLHVPFSLYIWANYTPRCDMYLHYPWKLIESGLVFTRNREEIVIRTSTTAQYIIIVKEGDRNLATTQIVRMSEIRAFGIKIEDGFVPREPTEGPINIPLNLETLEEKVKFGARSWTYFKYHLSLKGYQLEDYHTDEIQLAIRQVINNYGEYFAHHAPCDWNNYILSNKTFLAMLNYNKLLLAQSGARVTRMPGYSRIMGDVHQDARPTSYCVVLNVTQAGKFFPVGAYAKAGETFHYKVRRLSSNEPTEFRIRVNPQTDYVSERTEFRRWPLVTADKSLKHEDTFSTPVGGVITLAIPEDSSIKICFRNVYRYPWFDIRNPTSMDSWEQQQTRYPHVPFTMVMGDRLITMLETSSFLKMSKEDMLFSVNYHDNAIKMMHNYRSTDFANLPFMGFVVDEQIHRAWGHSGLGGHPMMGHKEWESFFRNIPLIKSGKAIGINHEIGHNLQLYELSLYNTTEVTNELYIPLVHKHLLNIRAYEFGVYPGLSDSEMQQLVNNWKSRTYRGVELSYYNLLGHYFGEGLVGNVLSKKVADGMGLETEADKIHYWVKAVSLESGYNLVPFHRLWQFPMNQSTVNATQHLPCFFPNDFLTMQVTELVEENLNEHGKHCVRHNTATVEFKGNLYRGINITDKQFIFFHPYESW</sequence>
<reference evidence="2" key="1">
    <citation type="submission" date="2019-05" db="EMBL/GenBank/DDBJ databases">
        <title>Annotation for the trematode Paragonimus heterotremus.</title>
        <authorList>
            <person name="Choi Y.-J."/>
        </authorList>
    </citation>
    <scope>NUCLEOTIDE SEQUENCE</scope>
    <source>
        <strain evidence="2">LC</strain>
    </source>
</reference>
<organism evidence="2 3">
    <name type="scientific">Paragonimus heterotremus</name>
    <dbReference type="NCBI Taxonomy" id="100268"/>
    <lineage>
        <taxon>Eukaryota</taxon>
        <taxon>Metazoa</taxon>
        <taxon>Spiralia</taxon>
        <taxon>Lophotrochozoa</taxon>
        <taxon>Platyhelminthes</taxon>
        <taxon>Trematoda</taxon>
        <taxon>Digenea</taxon>
        <taxon>Plagiorchiida</taxon>
        <taxon>Troglotremata</taxon>
        <taxon>Troglotrematidae</taxon>
        <taxon>Paragonimus</taxon>
    </lineage>
</organism>
<dbReference type="EMBL" id="LUCH01002221">
    <property type="protein sequence ID" value="KAF5401812.1"/>
    <property type="molecule type" value="Genomic_DNA"/>
</dbReference>
<evidence type="ECO:0000313" key="2">
    <source>
        <dbReference type="EMBL" id="KAF5401812.1"/>
    </source>
</evidence>
<dbReference type="Pfam" id="PF17291">
    <property type="entry name" value="M60-like_N"/>
    <property type="match status" value="1"/>
</dbReference>
<dbReference type="OrthoDB" id="10260387at2759"/>
<keyword evidence="3" id="KW-1185">Reference proteome</keyword>
<dbReference type="AlphaFoldDB" id="A0A8J4X0F5"/>
<dbReference type="InterPro" id="IPR035423">
    <property type="entry name" value="M60-like_N"/>
</dbReference>
<dbReference type="InterPro" id="IPR051244">
    <property type="entry name" value="TCAF"/>
</dbReference>
<feature type="domain" description="Peptidase M60" evidence="1">
    <location>
        <begin position="305"/>
        <end position="604"/>
    </location>
</feature>
<dbReference type="Gene3D" id="1.10.390.30">
    <property type="entry name" value="Peptidase M60, enhancin-like domain 3"/>
    <property type="match status" value="1"/>
</dbReference>
<protein>
    <recommendedName>
        <fullName evidence="1">Peptidase M60 domain-containing protein</fullName>
    </recommendedName>
</protein>
<dbReference type="InterPro" id="IPR031161">
    <property type="entry name" value="Peptidase_M60_dom"/>
</dbReference>
<dbReference type="SMART" id="SM01276">
    <property type="entry name" value="M60-like"/>
    <property type="match status" value="1"/>
</dbReference>
<gene>
    <name evidence="2" type="ORF">PHET_04658</name>
</gene>
<dbReference type="PANTHER" id="PTHR15730">
    <property type="entry name" value="EXPERIMENTAL AUTOIMMUNE PROSTATITIS ANTIGEN 2-RELATED"/>
    <property type="match status" value="1"/>
</dbReference>
<evidence type="ECO:0000259" key="1">
    <source>
        <dbReference type="PROSITE" id="PS51723"/>
    </source>
</evidence>